<feature type="compositionally biased region" description="Basic and acidic residues" evidence="1">
    <location>
        <begin position="557"/>
        <end position="566"/>
    </location>
</feature>
<dbReference type="PANTHER" id="PTHR12042:SF21">
    <property type="entry name" value="ALPHA1,4-GALACTOSYLTRANSFERASE 1-RELATED"/>
    <property type="match status" value="1"/>
</dbReference>
<reference evidence="2 3" key="1">
    <citation type="submission" date="2023-10" db="EMBL/GenBank/DDBJ databases">
        <authorList>
            <person name="Maclean D."/>
            <person name="Macfadyen A."/>
        </authorList>
    </citation>
    <scope>NUCLEOTIDE SEQUENCE [LARGE SCALE GENOMIC DNA]</scope>
</reference>
<organism evidence="2 3">
    <name type="scientific">Coccomyxa viridis</name>
    <dbReference type="NCBI Taxonomy" id="1274662"/>
    <lineage>
        <taxon>Eukaryota</taxon>
        <taxon>Viridiplantae</taxon>
        <taxon>Chlorophyta</taxon>
        <taxon>core chlorophytes</taxon>
        <taxon>Trebouxiophyceae</taxon>
        <taxon>Trebouxiophyceae incertae sedis</taxon>
        <taxon>Coccomyxaceae</taxon>
        <taxon>Coccomyxa</taxon>
    </lineage>
</organism>
<dbReference type="GO" id="GO:0016020">
    <property type="term" value="C:membrane"/>
    <property type="evidence" value="ECO:0007669"/>
    <property type="project" value="GOC"/>
</dbReference>
<accession>A0AAV1IB87</accession>
<dbReference type="EMBL" id="CAUYUE010000008">
    <property type="protein sequence ID" value="CAK0783275.1"/>
    <property type="molecule type" value="Genomic_DNA"/>
</dbReference>
<protein>
    <submittedName>
        <fullName evidence="2">Uncharacterized protein</fullName>
    </submittedName>
</protein>
<sequence>MVSRGFVSEYLRATGVFILLLGPTACSVLSSGGVPHLPSAQRLLPTPAARGPSGPEQSLHRRLAEVSPHLDVCAFFRLGYGTETDEAHWAGDSICSAPLGATWAAKAAGRCRDCVSPRNLCAEPPQLLLHQYLNRLDPVEPEGNLVSLKAYLLTQDLHKTHLILWTDNPVNITTDTTRDFFKDFGDNISVRKFDYGREVKGTVLEGDPYFGSEATVRAAIPAGKMASYSDLVRYILLHNYGGLWIDGDAVLMRDVYPVTMLVGYQFSMRWMNAHIFYVKRASPLAKRILEITSTMPLNHPDFQASIVDRMCKQNGYFPVVDQQNFTDLWAFCVLRLAIRHNNSGDPDNILYDQPLGWWDSDWPGSHKGSNSLFHDCYQNDELVNDTYFQNYVGQSMALHTRYPGHNGHQPQTGSPLGRVVDIINQVFRRCNSTACLPRAAVPMIDYWRADHNMTEYAPAAGLPSKGSIAASAHAEPDLVDTVRPLGGVQKAGMPTGSHSAVVIGASSAPGDNWIGSMPAGEGMSDALGLSAGGSTSRPGALSGWGSREAAAKSQQSLDRRLDREFGKVTTTANRMEVPSGDGAEPATHGARDGLHELVPGDADTVVAPQAVIEEVAEGRARHAASTGAPAAQEHRTKHHRSKWQWGR</sequence>
<dbReference type="InterPro" id="IPR051981">
    <property type="entry name" value="Glycosyltransf_32"/>
</dbReference>
<dbReference type="Pfam" id="PF05704">
    <property type="entry name" value="Caps_synth"/>
    <property type="match status" value="1"/>
</dbReference>
<dbReference type="PANTHER" id="PTHR12042">
    <property type="entry name" value="LACTOSYLCERAMIDE 4-ALPHA-GALACTOSYLTRANSFERASE ALPHA- 1,4-GALACTOSYLTRANSFERASE"/>
    <property type="match status" value="1"/>
</dbReference>
<comment type="caution">
    <text evidence="2">The sequence shown here is derived from an EMBL/GenBank/DDBJ whole genome shotgun (WGS) entry which is preliminary data.</text>
</comment>
<dbReference type="Proteomes" id="UP001314263">
    <property type="component" value="Unassembled WGS sequence"/>
</dbReference>
<name>A0AAV1IB87_9CHLO</name>
<dbReference type="InterPro" id="IPR029044">
    <property type="entry name" value="Nucleotide-diphossugar_trans"/>
</dbReference>
<evidence type="ECO:0000313" key="2">
    <source>
        <dbReference type="EMBL" id="CAK0783275.1"/>
    </source>
</evidence>
<evidence type="ECO:0000256" key="1">
    <source>
        <dbReference type="SAM" id="MobiDB-lite"/>
    </source>
</evidence>
<proteinExistence type="predicted"/>
<dbReference type="InterPro" id="IPR008441">
    <property type="entry name" value="AfumC-like_glycosyl_Trfase"/>
</dbReference>
<feature type="region of interest" description="Disordered" evidence="1">
    <location>
        <begin position="618"/>
        <end position="647"/>
    </location>
</feature>
<dbReference type="GO" id="GO:0006688">
    <property type="term" value="P:glycosphingolipid biosynthetic process"/>
    <property type="evidence" value="ECO:0007669"/>
    <property type="project" value="TreeGrafter"/>
</dbReference>
<dbReference type="SUPFAM" id="SSF53448">
    <property type="entry name" value="Nucleotide-diphospho-sugar transferases"/>
    <property type="match status" value="1"/>
</dbReference>
<gene>
    <name evidence="2" type="ORF">CVIRNUC_006474</name>
</gene>
<dbReference type="Gene3D" id="3.90.550.20">
    <property type="match status" value="1"/>
</dbReference>
<evidence type="ECO:0000313" key="3">
    <source>
        <dbReference type="Proteomes" id="UP001314263"/>
    </source>
</evidence>
<feature type="region of interest" description="Disordered" evidence="1">
    <location>
        <begin position="525"/>
        <end position="596"/>
    </location>
</feature>
<feature type="compositionally biased region" description="Basic residues" evidence="1">
    <location>
        <begin position="635"/>
        <end position="647"/>
    </location>
</feature>
<dbReference type="GO" id="GO:0016758">
    <property type="term" value="F:hexosyltransferase activity"/>
    <property type="evidence" value="ECO:0007669"/>
    <property type="project" value="TreeGrafter"/>
</dbReference>
<keyword evidence="3" id="KW-1185">Reference proteome</keyword>
<dbReference type="AlphaFoldDB" id="A0AAV1IB87"/>